<gene>
    <name evidence="1" type="ORF">CKF59_07180</name>
</gene>
<dbReference type="Proteomes" id="UP000265964">
    <property type="component" value="Unassembled WGS sequence"/>
</dbReference>
<comment type="caution">
    <text evidence="1">The sequence shown here is derived from an EMBL/GenBank/DDBJ whole genome shotgun (WGS) entry which is preliminary data.</text>
</comment>
<protein>
    <submittedName>
        <fullName evidence="1">Uncharacterized protein</fullName>
    </submittedName>
</protein>
<dbReference type="RefSeq" id="WP_119535253.1">
    <property type="nucleotide sequence ID" value="NZ_NRJF01000247.1"/>
</dbReference>
<evidence type="ECO:0000313" key="1">
    <source>
        <dbReference type="EMBL" id="RIY32118.1"/>
    </source>
</evidence>
<name>A0A3A1Y4H3_9GAMM</name>
<keyword evidence="2" id="KW-1185">Reference proteome</keyword>
<proteinExistence type="predicted"/>
<reference evidence="1 2" key="1">
    <citation type="submission" date="2017-08" db="EMBL/GenBank/DDBJ databases">
        <title>Reclassification of Bisgaard taxon 37 and 44.</title>
        <authorList>
            <person name="Christensen H."/>
        </authorList>
    </citation>
    <scope>NUCLEOTIDE SEQUENCE [LARGE SCALE GENOMIC DNA]</scope>
    <source>
        <strain evidence="1 2">EEAB3T1</strain>
    </source>
</reference>
<accession>A0A3A1Y4H3</accession>
<dbReference type="AlphaFoldDB" id="A0A3A1Y4H3"/>
<dbReference type="EMBL" id="NRJF01000247">
    <property type="protein sequence ID" value="RIY32118.1"/>
    <property type="molecule type" value="Genomic_DNA"/>
</dbReference>
<evidence type="ECO:0000313" key="2">
    <source>
        <dbReference type="Proteomes" id="UP000265964"/>
    </source>
</evidence>
<organism evidence="1 2">
    <name type="scientific">Psittacicella gerlachiana</name>
    <dbReference type="NCBI Taxonomy" id="2028574"/>
    <lineage>
        <taxon>Bacteria</taxon>
        <taxon>Pseudomonadati</taxon>
        <taxon>Pseudomonadota</taxon>
        <taxon>Gammaproteobacteria</taxon>
        <taxon>Pasteurellales</taxon>
        <taxon>Psittacicellaceae</taxon>
        <taxon>Psittacicella</taxon>
    </lineage>
</organism>
<sequence>MNHRVFLQKFVKIDDIYPASHIKIKLKRQKNSPSNSIKYYALTQYLDEVTGERKTKEEYLGSTSDRLPHGLMSIGPRFTQYFPHVQIYRFNDYYELIPLSQE</sequence>